<name>A0A8H7ABM5_9EURO</name>
<feature type="binding site" evidence="3">
    <location>
        <position position="243"/>
    </location>
    <ligand>
        <name>Mg(2+)</name>
        <dbReference type="ChEBI" id="CHEBI:18420"/>
        <label>3</label>
    </ligand>
</feature>
<proteinExistence type="inferred from homology"/>
<evidence type="ECO:0000313" key="5">
    <source>
        <dbReference type="Proteomes" id="UP000606974"/>
    </source>
</evidence>
<evidence type="ECO:0000313" key="4">
    <source>
        <dbReference type="EMBL" id="KAF7505019.1"/>
    </source>
</evidence>
<comment type="caution">
    <text evidence="4">The sequence shown here is derived from an EMBL/GenBank/DDBJ whole genome shotgun (WGS) entry which is preliminary data.</text>
</comment>
<feature type="binding site" evidence="3">
    <location>
        <position position="231"/>
    </location>
    <ligand>
        <name>Mg(2+)</name>
        <dbReference type="ChEBI" id="CHEBI:18420"/>
        <label>2</label>
    </ligand>
</feature>
<dbReference type="SFLD" id="SFLDG01021">
    <property type="entry name" value="Trichodiene_Synthase_Like"/>
    <property type="match status" value="1"/>
</dbReference>
<feature type="binding site" evidence="3">
    <location>
        <position position="166"/>
    </location>
    <ligand>
        <name>Mg(2+)</name>
        <dbReference type="ChEBI" id="CHEBI:18420"/>
        <label>1</label>
    </ligand>
</feature>
<organism evidence="4 5">
    <name type="scientific">Endocarpon pusillum</name>
    <dbReference type="NCBI Taxonomy" id="364733"/>
    <lineage>
        <taxon>Eukaryota</taxon>
        <taxon>Fungi</taxon>
        <taxon>Dikarya</taxon>
        <taxon>Ascomycota</taxon>
        <taxon>Pezizomycotina</taxon>
        <taxon>Eurotiomycetes</taxon>
        <taxon>Chaetothyriomycetidae</taxon>
        <taxon>Verrucariales</taxon>
        <taxon>Verrucariaceae</taxon>
        <taxon>Endocarpon</taxon>
    </lineage>
</organism>
<comment type="similarity">
    <text evidence="1">Belongs to the trichodiene synthase family.</text>
</comment>
<keyword evidence="3" id="KW-0460">Magnesium</keyword>
<comment type="cofactor">
    <cofactor evidence="3">
        <name>Mg(2+)</name>
        <dbReference type="ChEBI" id="CHEBI:18420"/>
    </cofactor>
</comment>
<sequence length="357" mass="41278">MTEQAFPTDYYLDTLVRLLDTVKYQDNNYSREERLNNLHYAYLKAAKHFAQPEQQATLKVSPKRLQASLQTIVGMVVYSWTKVSPEVMADLSIHYTYTLVLDDSTNDPRPEMASFFEDFVHGRQQKHPWWRLVNDHFPNVLNHYGSFCALNLIRSTFDFFQGCWIEQYNFPGFPGSHDYPLFLRRLNGLGHCVGASLFPAAQFDEQALFVEITTAIAQMENWMVFVNDLMSFYKEFDDPRDQISLVINYCKVEGIGLNEALDKLTHDTIHCSEQMLAVFEGKDPKVVATLQAFVQGYITWHLCDPRYRLNEVYERSDDSPIGAKFRQYCEDARRVGQIDPGEWAVPSVIELVAQSDS</sequence>
<reference evidence="4" key="1">
    <citation type="submission" date="2020-02" db="EMBL/GenBank/DDBJ databases">
        <authorList>
            <person name="Palmer J.M."/>
        </authorList>
    </citation>
    <scope>NUCLEOTIDE SEQUENCE</scope>
    <source>
        <strain evidence="4">EPUS1.4</strain>
        <tissue evidence="4">Thallus</tissue>
    </source>
</reference>
<feature type="binding site" evidence="3">
    <location>
        <position position="241"/>
    </location>
    <ligand>
        <name>Mg(2+)</name>
        <dbReference type="ChEBI" id="CHEBI:18420"/>
        <label>3</label>
    </ligand>
</feature>
<dbReference type="Pfam" id="PF06330">
    <property type="entry name" value="TRI5"/>
    <property type="match status" value="1"/>
</dbReference>
<dbReference type="SUPFAM" id="SSF48576">
    <property type="entry name" value="Terpenoid synthases"/>
    <property type="match status" value="1"/>
</dbReference>
<dbReference type="Proteomes" id="UP000606974">
    <property type="component" value="Unassembled WGS sequence"/>
</dbReference>
<dbReference type="GO" id="GO:0016106">
    <property type="term" value="P:sesquiterpenoid biosynthetic process"/>
    <property type="evidence" value="ECO:0007669"/>
    <property type="project" value="InterPro"/>
</dbReference>
<feature type="binding site" evidence="3">
    <location>
        <position position="227"/>
    </location>
    <ligand>
        <name>Mg(2+)</name>
        <dbReference type="ChEBI" id="CHEBI:18420"/>
        <label>2</label>
    </ligand>
</feature>
<dbReference type="OrthoDB" id="2998174at2759"/>
<dbReference type="GO" id="GO:0045482">
    <property type="term" value="F:trichodiene synthase activity"/>
    <property type="evidence" value="ECO:0007669"/>
    <property type="project" value="InterPro"/>
</dbReference>
<accession>A0A8H7ABM5</accession>
<dbReference type="EMBL" id="JAACFV010000120">
    <property type="protein sequence ID" value="KAF7505019.1"/>
    <property type="molecule type" value="Genomic_DNA"/>
</dbReference>
<dbReference type="PIRSF" id="PIRSF001388">
    <property type="entry name" value="TRI5"/>
    <property type="match status" value="1"/>
</dbReference>
<keyword evidence="5" id="KW-1185">Reference proteome</keyword>
<dbReference type="InterPro" id="IPR008949">
    <property type="entry name" value="Isoprenoid_synthase_dom_sf"/>
</dbReference>
<feature type="binding site" evidence="3">
    <location>
        <position position="235"/>
    </location>
    <ligand>
        <name>Mg(2+)</name>
        <dbReference type="ChEBI" id="CHEBI:18420"/>
        <label>2</label>
    </ligand>
</feature>
<gene>
    <name evidence="4" type="primary">TRI5</name>
    <name evidence="4" type="ORF">GJ744_001473</name>
</gene>
<keyword evidence="2" id="KW-0456">Lyase</keyword>
<evidence type="ECO:0000256" key="1">
    <source>
        <dbReference type="ARBA" id="ARBA00007946"/>
    </source>
</evidence>
<dbReference type="InterPro" id="IPR024652">
    <property type="entry name" value="Trichodiene_synth"/>
</dbReference>
<dbReference type="AlphaFoldDB" id="A0A8H7ABM5"/>
<evidence type="ECO:0000256" key="3">
    <source>
        <dbReference type="PIRSR" id="PIRSR001388-3"/>
    </source>
</evidence>
<dbReference type="SFLD" id="SFLDS00005">
    <property type="entry name" value="Isoprenoid_Synthase_Type_I"/>
    <property type="match status" value="1"/>
</dbReference>
<evidence type="ECO:0000256" key="2">
    <source>
        <dbReference type="ARBA" id="ARBA00023239"/>
    </source>
</evidence>
<dbReference type="InterPro" id="IPR010458">
    <property type="entry name" value="TRI5_ascomyc"/>
</dbReference>
<feature type="binding site" evidence="3">
    <location>
        <position position="102"/>
    </location>
    <ligand>
        <name>Mg(2+)</name>
        <dbReference type="ChEBI" id="CHEBI:18420"/>
        <label>1</label>
    </ligand>
</feature>
<protein>
    <submittedName>
        <fullName evidence="4">Trichodiene synthase</fullName>
    </submittedName>
</protein>
<dbReference type="Gene3D" id="1.10.600.10">
    <property type="entry name" value="Farnesyl Diphosphate Synthase"/>
    <property type="match status" value="1"/>
</dbReference>